<comment type="similarity">
    <text evidence="2">Belongs to the ATPase inhibitor family.</text>
</comment>
<feature type="region of interest" description="Disordered" evidence="7">
    <location>
        <begin position="96"/>
        <end position="116"/>
    </location>
</feature>
<feature type="region of interest" description="Disordered" evidence="7">
    <location>
        <begin position="27"/>
        <end position="52"/>
    </location>
</feature>
<proteinExistence type="inferred from homology"/>
<name>A0A2R5LF89_9ACAR</name>
<dbReference type="GO" id="GO:0005739">
    <property type="term" value="C:mitochondrion"/>
    <property type="evidence" value="ECO:0007669"/>
    <property type="project" value="UniProtKB-SubCell"/>
</dbReference>
<evidence type="ECO:0000313" key="8">
    <source>
        <dbReference type="EMBL" id="MBY08191.1"/>
    </source>
</evidence>
<evidence type="ECO:0000256" key="7">
    <source>
        <dbReference type="SAM" id="MobiDB-lite"/>
    </source>
</evidence>
<evidence type="ECO:0000256" key="5">
    <source>
        <dbReference type="ARBA" id="ARBA00023128"/>
    </source>
</evidence>
<evidence type="ECO:0000256" key="4">
    <source>
        <dbReference type="ARBA" id="ARBA00023054"/>
    </source>
</evidence>
<dbReference type="InterPro" id="IPR007648">
    <property type="entry name" value="ATPase_inhibitor_mt"/>
</dbReference>
<evidence type="ECO:0000256" key="3">
    <source>
        <dbReference type="ARBA" id="ARBA00022946"/>
    </source>
</evidence>
<keyword evidence="3" id="KW-0809">Transit peptide</keyword>
<accession>A0A2R5LF89</accession>
<dbReference type="FunFam" id="1.20.5.500:FF:000007">
    <property type="entry name" value="ATPase inhibitor, putative"/>
    <property type="match status" value="1"/>
</dbReference>
<keyword evidence="5" id="KW-0496">Mitochondrion</keyword>
<dbReference type="SUPFAM" id="SSF64602">
    <property type="entry name" value="F1 ATPase inhibitor, IF1, C-terminal domain"/>
    <property type="match status" value="1"/>
</dbReference>
<dbReference type="Gene3D" id="1.20.5.500">
    <property type="entry name" value="Single helix bin"/>
    <property type="match status" value="1"/>
</dbReference>
<dbReference type="PANTHER" id="PTHR48417:SF1">
    <property type="entry name" value="ATP SYNTHASE F1 SUBUNIT EPSILON"/>
    <property type="match status" value="1"/>
</dbReference>
<keyword evidence="4" id="KW-0175">Coiled coil</keyword>
<reference evidence="8" key="1">
    <citation type="submission" date="2018-03" db="EMBL/GenBank/DDBJ databases">
        <title>The relapsing fever spirochete Borrelia turicatae persists in the highly oxidative environment of its soft-bodied tick vector.</title>
        <authorList>
            <person name="Bourret T.J."/>
            <person name="Boyle W.K."/>
            <person name="Valenzuela J.G."/>
            <person name="Oliveira F."/>
            <person name="Lopez J.E."/>
        </authorList>
    </citation>
    <scope>NUCLEOTIDE SEQUENCE</scope>
    <source>
        <strain evidence="8">Kansas strain/isolate</strain>
        <tissue evidence="8">Salivary glands</tissue>
    </source>
</reference>
<protein>
    <recommendedName>
        <fullName evidence="6">ATP synthase F1 subunit epsilon</fullName>
    </recommendedName>
</protein>
<dbReference type="AlphaFoldDB" id="A0A2R5LF89"/>
<evidence type="ECO:0000256" key="1">
    <source>
        <dbReference type="ARBA" id="ARBA00004173"/>
    </source>
</evidence>
<evidence type="ECO:0000256" key="2">
    <source>
        <dbReference type="ARBA" id="ARBA00010901"/>
    </source>
</evidence>
<evidence type="ECO:0000256" key="6">
    <source>
        <dbReference type="ARBA" id="ARBA00030036"/>
    </source>
</evidence>
<dbReference type="GO" id="GO:0042030">
    <property type="term" value="F:ATPase inhibitor activity"/>
    <property type="evidence" value="ECO:0007669"/>
    <property type="project" value="InterPro"/>
</dbReference>
<comment type="subcellular location">
    <subcellularLocation>
        <location evidence="1">Mitochondrion</location>
    </subcellularLocation>
</comment>
<sequence length="116" mass="12940">MALRIGTRVLTGAAYRYLPASCSVRFSGSGSGEWGSGSGRGGGGGGSVREAGGAFGKMEAAREEEYFRKLTDAQVHKLREHLEDEIKHHERLVKQHEEEIERHKKKIRELKLKEHP</sequence>
<dbReference type="PANTHER" id="PTHR48417">
    <property type="entry name" value="ATP SYNTHASE F1 SUBUNIT EPSILON"/>
    <property type="match status" value="1"/>
</dbReference>
<organism evidence="8">
    <name type="scientific">Ornithodoros turicata</name>
    <dbReference type="NCBI Taxonomy" id="34597"/>
    <lineage>
        <taxon>Eukaryota</taxon>
        <taxon>Metazoa</taxon>
        <taxon>Ecdysozoa</taxon>
        <taxon>Arthropoda</taxon>
        <taxon>Chelicerata</taxon>
        <taxon>Arachnida</taxon>
        <taxon>Acari</taxon>
        <taxon>Parasitiformes</taxon>
        <taxon>Ixodida</taxon>
        <taxon>Ixodoidea</taxon>
        <taxon>Argasidae</taxon>
        <taxon>Ornithodorinae</taxon>
        <taxon>Ornithodoros</taxon>
    </lineage>
</organism>
<feature type="compositionally biased region" description="Gly residues" evidence="7">
    <location>
        <begin position="29"/>
        <end position="47"/>
    </location>
</feature>
<dbReference type="EMBL" id="GGLE01004065">
    <property type="protein sequence ID" value="MBY08191.1"/>
    <property type="molecule type" value="Transcribed_RNA"/>
</dbReference>
<dbReference type="Pfam" id="PF04568">
    <property type="entry name" value="IATP"/>
    <property type="match status" value="1"/>
</dbReference>